<protein>
    <submittedName>
        <fullName evidence="2">Transcriptional regulator</fullName>
    </submittedName>
</protein>
<dbReference type="SMART" id="SM00530">
    <property type="entry name" value="HTH_XRE"/>
    <property type="match status" value="1"/>
</dbReference>
<comment type="caution">
    <text evidence="2">The sequence shown here is derived from an EMBL/GenBank/DDBJ whole genome shotgun (WGS) entry which is preliminary data.</text>
</comment>
<dbReference type="GO" id="GO:0003677">
    <property type="term" value="F:DNA binding"/>
    <property type="evidence" value="ECO:0007669"/>
    <property type="project" value="InterPro"/>
</dbReference>
<dbReference type="Gene3D" id="1.10.260.40">
    <property type="entry name" value="lambda repressor-like DNA-binding domains"/>
    <property type="match status" value="1"/>
</dbReference>
<evidence type="ECO:0000259" key="1">
    <source>
        <dbReference type="PROSITE" id="PS50943"/>
    </source>
</evidence>
<reference evidence="2 3" key="1">
    <citation type="journal article" date="2014" name="Genome Announc.">
        <title>Genome Sequence of Afipia felis Strain 76713, Isolated in Hospital Water Using an Amoeba Co-Culture Procedure.</title>
        <authorList>
            <person name="Benamar S."/>
            <person name="La Scola B."/>
            <person name="Croce O."/>
        </authorList>
    </citation>
    <scope>NUCLEOTIDE SEQUENCE [LARGE SCALE GENOMIC DNA]</scope>
    <source>
        <strain evidence="2 3">76713</strain>
    </source>
</reference>
<dbReference type="AlphaFoldDB" id="A0A090N885"/>
<organism evidence="2 3">
    <name type="scientific">Afipia felis</name>
    <name type="common">Cat scratch disease bacillus</name>
    <dbReference type="NCBI Taxonomy" id="1035"/>
    <lineage>
        <taxon>Bacteria</taxon>
        <taxon>Pseudomonadati</taxon>
        <taxon>Pseudomonadota</taxon>
        <taxon>Alphaproteobacteria</taxon>
        <taxon>Hyphomicrobiales</taxon>
        <taxon>Nitrobacteraceae</taxon>
        <taxon>Afipia</taxon>
    </lineage>
</organism>
<dbReference type="RefSeq" id="WP_048757525.1">
    <property type="nucleotide sequence ID" value="NZ_CCAZ020000002.1"/>
</dbReference>
<sequence length="101" mass="11471">MPKTTNSPGTAADSFGAFVREHRNKRGLTLLDVAAALEISIPYLSRIERDREKVPRDEVIRRIAKILYVSQDEAFAAARRLPPDLQGRAAEVFALYRRFSR</sequence>
<keyword evidence="3" id="KW-1185">Reference proteome</keyword>
<dbReference type="Pfam" id="PF13560">
    <property type="entry name" value="HTH_31"/>
    <property type="match status" value="1"/>
</dbReference>
<dbReference type="SUPFAM" id="SSF47413">
    <property type="entry name" value="lambda repressor-like DNA-binding domains"/>
    <property type="match status" value="1"/>
</dbReference>
<feature type="domain" description="HTH cro/C1-type" evidence="1">
    <location>
        <begin position="19"/>
        <end position="74"/>
    </location>
</feature>
<evidence type="ECO:0000313" key="2">
    <source>
        <dbReference type="EMBL" id="CEG09698.1"/>
    </source>
</evidence>
<gene>
    <name evidence="2" type="ORF">BN961_03128</name>
</gene>
<accession>A0A090N885</accession>
<dbReference type="Proteomes" id="UP000035762">
    <property type="component" value="Unassembled WGS sequence"/>
</dbReference>
<dbReference type="InterPro" id="IPR010982">
    <property type="entry name" value="Lambda_DNA-bd_dom_sf"/>
</dbReference>
<dbReference type="OrthoDB" id="9809730at2"/>
<evidence type="ECO:0000313" key="3">
    <source>
        <dbReference type="Proteomes" id="UP000035762"/>
    </source>
</evidence>
<name>A0A090N885_AFIFE</name>
<dbReference type="CDD" id="cd00093">
    <property type="entry name" value="HTH_XRE"/>
    <property type="match status" value="1"/>
</dbReference>
<proteinExistence type="predicted"/>
<dbReference type="InterPro" id="IPR001387">
    <property type="entry name" value="Cro/C1-type_HTH"/>
</dbReference>
<dbReference type="EMBL" id="CCAZ020000002">
    <property type="protein sequence ID" value="CEG09698.1"/>
    <property type="molecule type" value="Genomic_DNA"/>
</dbReference>
<dbReference type="STRING" id="1035.BN961_03128"/>
<dbReference type="PROSITE" id="PS50943">
    <property type="entry name" value="HTH_CROC1"/>
    <property type="match status" value="1"/>
</dbReference>